<dbReference type="InterPro" id="IPR019817">
    <property type="entry name" value="Interferon_reg_fac_CS"/>
</dbReference>
<evidence type="ECO:0000256" key="6">
    <source>
        <dbReference type="ARBA" id="ARBA00022490"/>
    </source>
</evidence>
<dbReference type="PROSITE" id="PS00601">
    <property type="entry name" value="IRF_1"/>
    <property type="match status" value="1"/>
</dbReference>
<keyword evidence="11" id="KW-0010">Activator</keyword>
<keyword evidence="10" id="KW-0238">DNA-binding</keyword>
<accession>A0A8C5Q5P1</accession>
<dbReference type="GO" id="GO:0005634">
    <property type="term" value="C:nucleus"/>
    <property type="evidence" value="ECO:0007669"/>
    <property type="project" value="UniProtKB-SubCell"/>
</dbReference>
<evidence type="ECO:0000259" key="20">
    <source>
        <dbReference type="PROSITE" id="PS51507"/>
    </source>
</evidence>
<comment type="catalytic activity">
    <reaction evidence="14">
        <text>O-phospho-L-seryl-[protein] + H2O = L-seryl-[protein] + phosphate</text>
        <dbReference type="Rhea" id="RHEA:20629"/>
        <dbReference type="Rhea" id="RHEA-COMP:9863"/>
        <dbReference type="Rhea" id="RHEA-COMP:11604"/>
        <dbReference type="ChEBI" id="CHEBI:15377"/>
        <dbReference type="ChEBI" id="CHEBI:29999"/>
        <dbReference type="ChEBI" id="CHEBI:43474"/>
        <dbReference type="ChEBI" id="CHEBI:83421"/>
        <dbReference type="EC" id="3.1.3.16"/>
    </reaction>
</comment>
<evidence type="ECO:0000256" key="14">
    <source>
        <dbReference type="ARBA" id="ARBA00047761"/>
    </source>
</evidence>
<evidence type="ECO:0000256" key="10">
    <source>
        <dbReference type="ARBA" id="ARBA00023125"/>
    </source>
</evidence>
<evidence type="ECO:0000256" key="2">
    <source>
        <dbReference type="ARBA" id="ARBA00004496"/>
    </source>
</evidence>
<evidence type="ECO:0000313" key="21">
    <source>
        <dbReference type="Ensembl" id="ENSLLEP00000033363.1"/>
    </source>
</evidence>
<keyword evidence="22" id="KW-1185">Reference proteome</keyword>
<gene>
    <name evidence="21" type="primary">IRF8</name>
</gene>
<evidence type="ECO:0000256" key="17">
    <source>
        <dbReference type="ARBA" id="ARBA00068791"/>
    </source>
</evidence>
<organism evidence="21 22">
    <name type="scientific">Leptobrachium leishanense</name>
    <name type="common">Leishan spiny toad</name>
    <dbReference type="NCBI Taxonomy" id="445787"/>
    <lineage>
        <taxon>Eukaryota</taxon>
        <taxon>Metazoa</taxon>
        <taxon>Chordata</taxon>
        <taxon>Craniata</taxon>
        <taxon>Vertebrata</taxon>
        <taxon>Euteleostomi</taxon>
        <taxon>Amphibia</taxon>
        <taxon>Batrachia</taxon>
        <taxon>Anura</taxon>
        <taxon>Pelobatoidea</taxon>
        <taxon>Megophryidae</taxon>
        <taxon>Leptobrachium</taxon>
    </lineage>
</organism>
<dbReference type="GO" id="GO:0004725">
    <property type="term" value="F:protein tyrosine phosphatase activity"/>
    <property type="evidence" value="ECO:0007669"/>
    <property type="project" value="UniProtKB-EC"/>
</dbReference>
<dbReference type="PROSITE" id="PS50056">
    <property type="entry name" value="TYR_PHOSPHATASE_2"/>
    <property type="match status" value="1"/>
</dbReference>
<dbReference type="SUPFAM" id="SSF46785">
    <property type="entry name" value="Winged helix' DNA-binding domain"/>
    <property type="match status" value="1"/>
</dbReference>
<dbReference type="GO" id="GO:0050860">
    <property type="term" value="P:negative regulation of T cell receptor signaling pathway"/>
    <property type="evidence" value="ECO:0007669"/>
    <property type="project" value="UniProtKB-ARBA"/>
</dbReference>
<evidence type="ECO:0000256" key="1">
    <source>
        <dbReference type="ARBA" id="ARBA00004123"/>
    </source>
</evidence>
<dbReference type="InterPro" id="IPR008984">
    <property type="entry name" value="SMAD_FHA_dom_sf"/>
</dbReference>
<dbReference type="InterPro" id="IPR020422">
    <property type="entry name" value="TYR_PHOSPHATASE_DUAL_dom"/>
</dbReference>
<dbReference type="GO" id="GO:0005737">
    <property type="term" value="C:cytoplasm"/>
    <property type="evidence" value="ECO:0007669"/>
    <property type="project" value="UniProtKB-SubCell"/>
</dbReference>
<dbReference type="GO" id="GO:0000978">
    <property type="term" value="F:RNA polymerase II cis-regulatory region sequence-specific DNA binding"/>
    <property type="evidence" value="ECO:0007669"/>
    <property type="project" value="TreeGrafter"/>
</dbReference>
<dbReference type="GeneTree" id="ENSGT00940000158140"/>
<dbReference type="InterPro" id="IPR000340">
    <property type="entry name" value="Dual-sp_phosphatase_cat-dom"/>
</dbReference>
<evidence type="ECO:0000256" key="4">
    <source>
        <dbReference type="ARBA" id="ARBA00013064"/>
    </source>
</evidence>
<dbReference type="AlphaFoldDB" id="A0A8C5Q5P1"/>
<protein>
    <recommendedName>
        <fullName evidence="17">Dual specificity protein phosphatase 22</fullName>
        <ecNumber evidence="5">3.1.3.16</ecNumber>
        <ecNumber evidence="4">3.1.3.48</ecNumber>
    </recommendedName>
</protein>
<dbReference type="FunFam" id="3.90.190.10:FF:000048">
    <property type="entry name" value="dual specificity protein phosphatase 22 isoform X1"/>
    <property type="match status" value="1"/>
</dbReference>
<dbReference type="Pfam" id="PF00782">
    <property type="entry name" value="DSPc"/>
    <property type="match status" value="1"/>
</dbReference>
<feature type="domain" description="Tyrosine-protein phosphatase" evidence="18">
    <location>
        <begin position="4"/>
        <end position="144"/>
    </location>
</feature>
<keyword evidence="12" id="KW-0804">Transcription</keyword>
<dbReference type="GO" id="GO:0007165">
    <property type="term" value="P:signal transduction"/>
    <property type="evidence" value="ECO:0007669"/>
    <property type="project" value="UniProtKB-ARBA"/>
</dbReference>
<sequence>MGGGMSQVLQGLYLGNIRDSEDKISLCRNGVTHILSVHNNTKPLLQEMSYLCITASDSANQNLMQHFKKCIRFIHESRLHGGGCLVHCLAGVSRSTTIVVAYLMTVTNLGWEDCLSAVKCVRSYVDPNFGFQQQLQEYQMNYVMEMCDRNTGRRLRQWLIEQIDSGCYPGLVWENDEKSLFRIPWKHAGKQDYNQEVDASIFKAWAVFKGKFKEGDKAEPATWKTRLRCALNKSPDFEEVTDRSQLDISEPYKVYRIVPEEEQKGKPAGANMTEVTDMECSSTEIETSSDDYLAIIKRSPSPAKDTCQKQTSQDWWIYPPNSGVSAMEVYPTYEPVSHAFSQMIISFFYGGKMVSQITTSRIEGCRISLGHHITSGEKVYNIENLENIRFPSADYITSERQKQITRKLFGHLDRGVLLFSSKQGVFIKRLCQGRVFWSGNCMPYKDRPNKLERDELVKIFDTNLYLRELQHCYSQGRFPESRITLCFGEEFPDATPLQLKLIIVQIEQLSVRQLAEEAVKSYSSASLHLHPDPPMDQIPRIMTDACTTHQRSFYRENQQITV</sequence>
<comment type="similarity">
    <text evidence="3">Belongs to the protein-tyrosine phosphatase family. Non-receptor class dual specificity subfamily.</text>
</comment>
<keyword evidence="13" id="KW-0539">Nucleus</keyword>
<dbReference type="GO" id="GO:0030155">
    <property type="term" value="P:regulation of cell adhesion"/>
    <property type="evidence" value="ECO:0007669"/>
    <property type="project" value="UniProtKB-ARBA"/>
</dbReference>
<feature type="domain" description="IRF tryptophan pentad repeat" evidence="20">
    <location>
        <begin position="152"/>
        <end position="259"/>
    </location>
</feature>
<evidence type="ECO:0000256" key="5">
    <source>
        <dbReference type="ARBA" id="ARBA00013081"/>
    </source>
</evidence>
<dbReference type="SUPFAM" id="SSF52799">
    <property type="entry name" value="(Phosphotyrosine protein) phosphatases II"/>
    <property type="match status" value="1"/>
</dbReference>
<dbReference type="InterPro" id="IPR000387">
    <property type="entry name" value="Tyr_Pase_dom"/>
</dbReference>
<evidence type="ECO:0000259" key="18">
    <source>
        <dbReference type="PROSITE" id="PS50054"/>
    </source>
</evidence>
<dbReference type="CDD" id="cd00103">
    <property type="entry name" value="IRF"/>
    <property type="match status" value="1"/>
</dbReference>
<dbReference type="GO" id="GO:0000981">
    <property type="term" value="F:DNA-binding transcription factor activity, RNA polymerase II-specific"/>
    <property type="evidence" value="ECO:0007669"/>
    <property type="project" value="TreeGrafter"/>
</dbReference>
<dbReference type="InterPro" id="IPR036388">
    <property type="entry name" value="WH-like_DNA-bd_sf"/>
</dbReference>
<evidence type="ECO:0000256" key="16">
    <source>
        <dbReference type="ARBA" id="ARBA00051722"/>
    </source>
</evidence>
<dbReference type="EC" id="3.1.3.48" evidence="4"/>
<dbReference type="PROSITE" id="PS51507">
    <property type="entry name" value="IRF_2"/>
    <property type="match status" value="1"/>
</dbReference>
<keyword evidence="8" id="KW-0904">Protein phosphatase</keyword>
<evidence type="ECO:0000313" key="22">
    <source>
        <dbReference type="Proteomes" id="UP000694569"/>
    </source>
</evidence>
<dbReference type="Gene3D" id="3.90.190.10">
    <property type="entry name" value="Protein tyrosine phosphatase superfamily"/>
    <property type="match status" value="1"/>
</dbReference>
<evidence type="ECO:0000256" key="3">
    <source>
        <dbReference type="ARBA" id="ARBA00008601"/>
    </source>
</evidence>
<evidence type="ECO:0000256" key="7">
    <source>
        <dbReference type="ARBA" id="ARBA00022801"/>
    </source>
</evidence>
<dbReference type="SMART" id="SM00348">
    <property type="entry name" value="IRF"/>
    <property type="match status" value="1"/>
</dbReference>
<evidence type="ECO:0000259" key="19">
    <source>
        <dbReference type="PROSITE" id="PS50056"/>
    </source>
</evidence>
<dbReference type="PANTHER" id="PTHR11949:SF7">
    <property type="entry name" value="INTERFERON REGULATORY FACTOR 8"/>
    <property type="match status" value="1"/>
</dbReference>
<dbReference type="PRINTS" id="PR00267">
    <property type="entry name" value="INTFRNREGFCT"/>
</dbReference>
<dbReference type="GO" id="GO:0002376">
    <property type="term" value="P:immune system process"/>
    <property type="evidence" value="ECO:0007669"/>
    <property type="project" value="TreeGrafter"/>
</dbReference>
<dbReference type="FunFam" id="2.60.200.10:FF:000013">
    <property type="entry name" value="Interferon regulatory factor 8"/>
    <property type="match status" value="1"/>
</dbReference>
<dbReference type="SMART" id="SM01243">
    <property type="entry name" value="IRF-3"/>
    <property type="match status" value="1"/>
</dbReference>
<evidence type="ECO:0000256" key="11">
    <source>
        <dbReference type="ARBA" id="ARBA00023159"/>
    </source>
</evidence>
<dbReference type="InterPro" id="IPR029021">
    <property type="entry name" value="Prot-tyrosine_phosphatase-like"/>
</dbReference>
<comment type="catalytic activity">
    <reaction evidence="15">
        <text>O-phospho-L-threonyl-[protein] + H2O = L-threonyl-[protein] + phosphate</text>
        <dbReference type="Rhea" id="RHEA:47004"/>
        <dbReference type="Rhea" id="RHEA-COMP:11060"/>
        <dbReference type="Rhea" id="RHEA-COMP:11605"/>
        <dbReference type="ChEBI" id="CHEBI:15377"/>
        <dbReference type="ChEBI" id="CHEBI:30013"/>
        <dbReference type="ChEBI" id="CHEBI:43474"/>
        <dbReference type="ChEBI" id="CHEBI:61977"/>
        <dbReference type="EC" id="3.1.3.16"/>
    </reaction>
</comment>
<reference evidence="21" key="1">
    <citation type="submission" date="2025-08" db="UniProtKB">
        <authorList>
            <consortium name="Ensembl"/>
        </authorList>
    </citation>
    <scope>IDENTIFICATION</scope>
</reference>
<dbReference type="Pfam" id="PF10401">
    <property type="entry name" value="IRF-3"/>
    <property type="match status" value="1"/>
</dbReference>
<dbReference type="PANTHER" id="PTHR11949">
    <property type="entry name" value="INTERFERON REGULATORY FACTOR"/>
    <property type="match status" value="1"/>
</dbReference>
<dbReference type="Ensembl" id="ENSLLET00000034637.1">
    <property type="protein sequence ID" value="ENSLLEP00000033363.1"/>
    <property type="gene ID" value="ENSLLEG00000021127.1"/>
</dbReference>
<comment type="subcellular location">
    <subcellularLocation>
        <location evidence="2">Cytoplasm</location>
    </subcellularLocation>
    <subcellularLocation>
        <location evidence="1">Nucleus</location>
    </subcellularLocation>
</comment>
<dbReference type="InterPro" id="IPR017855">
    <property type="entry name" value="SMAD-like_dom_sf"/>
</dbReference>
<dbReference type="Gene3D" id="2.60.200.10">
    <property type="match status" value="1"/>
</dbReference>
<dbReference type="Gene3D" id="1.10.10.10">
    <property type="entry name" value="Winged helix-like DNA-binding domain superfamily/Winged helix DNA-binding domain"/>
    <property type="match status" value="1"/>
</dbReference>
<comment type="catalytic activity">
    <reaction evidence="16">
        <text>O-phospho-L-tyrosyl-[protein] + H2O = L-tyrosyl-[protein] + phosphate</text>
        <dbReference type="Rhea" id="RHEA:10684"/>
        <dbReference type="Rhea" id="RHEA-COMP:10136"/>
        <dbReference type="Rhea" id="RHEA-COMP:20101"/>
        <dbReference type="ChEBI" id="CHEBI:15377"/>
        <dbReference type="ChEBI" id="CHEBI:43474"/>
        <dbReference type="ChEBI" id="CHEBI:46858"/>
        <dbReference type="ChEBI" id="CHEBI:61978"/>
        <dbReference type="EC" id="3.1.3.48"/>
    </reaction>
</comment>
<dbReference type="InterPro" id="IPR016130">
    <property type="entry name" value="Tyr_Pase_AS"/>
</dbReference>
<keyword evidence="6" id="KW-0963">Cytoplasm</keyword>
<evidence type="ECO:0000256" key="13">
    <source>
        <dbReference type="ARBA" id="ARBA00023242"/>
    </source>
</evidence>
<keyword evidence="7" id="KW-0378">Hydrolase</keyword>
<evidence type="ECO:0000256" key="8">
    <source>
        <dbReference type="ARBA" id="ARBA00022912"/>
    </source>
</evidence>
<dbReference type="PROSITE" id="PS00383">
    <property type="entry name" value="TYR_PHOSPHATASE_1"/>
    <property type="match status" value="1"/>
</dbReference>
<dbReference type="FunFam" id="1.10.10.10:FF:000041">
    <property type="entry name" value="Interferon regulatory factor 4"/>
    <property type="match status" value="1"/>
</dbReference>
<dbReference type="PROSITE" id="PS50054">
    <property type="entry name" value="TYR_PHOSPHATASE_DUAL"/>
    <property type="match status" value="1"/>
</dbReference>
<dbReference type="SMART" id="SM00195">
    <property type="entry name" value="DSPc"/>
    <property type="match status" value="1"/>
</dbReference>
<dbReference type="InterPro" id="IPR001346">
    <property type="entry name" value="Interferon_reg_fact_DNA-bd_dom"/>
</dbReference>
<evidence type="ECO:0000256" key="15">
    <source>
        <dbReference type="ARBA" id="ARBA00048336"/>
    </source>
</evidence>
<dbReference type="GO" id="GO:0045944">
    <property type="term" value="P:positive regulation of transcription by RNA polymerase II"/>
    <property type="evidence" value="ECO:0007669"/>
    <property type="project" value="UniProtKB-ARBA"/>
</dbReference>
<evidence type="ECO:0000256" key="9">
    <source>
        <dbReference type="ARBA" id="ARBA00023015"/>
    </source>
</evidence>
<dbReference type="OrthoDB" id="9922389at2759"/>
<dbReference type="EC" id="3.1.3.16" evidence="5"/>
<dbReference type="Proteomes" id="UP000694569">
    <property type="component" value="Unplaced"/>
</dbReference>
<name>A0A8C5Q5P1_9ANUR</name>
<dbReference type="GO" id="GO:0004722">
    <property type="term" value="F:protein serine/threonine phosphatase activity"/>
    <property type="evidence" value="ECO:0007669"/>
    <property type="project" value="UniProtKB-EC"/>
</dbReference>
<keyword evidence="9" id="KW-0805">Transcription regulation</keyword>
<dbReference type="InterPro" id="IPR019471">
    <property type="entry name" value="Interferon_reg_factor-3"/>
</dbReference>
<proteinExistence type="inferred from homology"/>
<dbReference type="SUPFAM" id="SSF49879">
    <property type="entry name" value="SMAD/FHA domain"/>
    <property type="match status" value="1"/>
</dbReference>
<dbReference type="GO" id="GO:1990782">
    <property type="term" value="F:protein tyrosine kinase binding"/>
    <property type="evidence" value="ECO:0007669"/>
    <property type="project" value="UniProtKB-ARBA"/>
</dbReference>
<dbReference type="InterPro" id="IPR036390">
    <property type="entry name" value="WH_DNA-bd_sf"/>
</dbReference>
<dbReference type="GO" id="GO:0071363">
    <property type="term" value="P:cellular response to growth factor stimulus"/>
    <property type="evidence" value="ECO:0007669"/>
    <property type="project" value="UniProtKB-ARBA"/>
</dbReference>
<dbReference type="Pfam" id="PF00605">
    <property type="entry name" value="IRF"/>
    <property type="match status" value="1"/>
</dbReference>
<reference evidence="21" key="2">
    <citation type="submission" date="2025-09" db="UniProtKB">
        <authorList>
            <consortium name="Ensembl"/>
        </authorList>
    </citation>
    <scope>IDENTIFICATION</scope>
</reference>
<evidence type="ECO:0000256" key="12">
    <source>
        <dbReference type="ARBA" id="ARBA00023163"/>
    </source>
</evidence>
<feature type="domain" description="Tyrosine specific protein phosphatases" evidence="19">
    <location>
        <begin position="65"/>
        <end position="139"/>
    </location>
</feature>